<organism evidence="1">
    <name type="scientific">bioreactor metagenome</name>
    <dbReference type="NCBI Taxonomy" id="1076179"/>
    <lineage>
        <taxon>unclassified sequences</taxon>
        <taxon>metagenomes</taxon>
        <taxon>ecological metagenomes</taxon>
    </lineage>
</organism>
<name>A0A645FBS1_9ZZZZ</name>
<reference evidence="1" key="1">
    <citation type="submission" date="2019-08" db="EMBL/GenBank/DDBJ databases">
        <authorList>
            <person name="Kucharzyk K."/>
            <person name="Murdoch R.W."/>
            <person name="Higgins S."/>
            <person name="Loffler F."/>
        </authorList>
    </citation>
    <scope>NUCLEOTIDE SEQUENCE</scope>
</reference>
<proteinExistence type="predicted"/>
<protein>
    <submittedName>
        <fullName evidence="1">Uncharacterized protein</fullName>
    </submittedName>
</protein>
<evidence type="ECO:0000313" key="1">
    <source>
        <dbReference type="EMBL" id="MPN11808.1"/>
    </source>
</evidence>
<comment type="caution">
    <text evidence="1">The sequence shown here is derived from an EMBL/GenBank/DDBJ whole genome shotgun (WGS) entry which is preliminary data.</text>
</comment>
<sequence length="136" mass="14070">MQFFSAVISAARRTMGPISATASILIPALVEPMLTLLHTMSVAASASGIESISSRSPAEKPFCTKAENPPTKLTPTFFAAASSVRANSTGSGFLQGASSMAIGVTEMRLLTMGTPYAALTSSAVFTRSLARVVILL</sequence>
<dbReference type="AlphaFoldDB" id="A0A645FBS1"/>
<gene>
    <name evidence="1" type="ORF">SDC9_159116</name>
</gene>
<accession>A0A645FBS1</accession>
<dbReference type="EMBL" id="VSSQ01058071">
    <property type="protein sequence ID" value="MPN11808.1"/>
    <property type="molecule type" value="Genomic_DNA"/>
</dbReference>